<gene>
    <name evidence="1" type="ORF">MTR67_007008</name>
</gene>
<keyword evidence="2" id="KW-1185">Reference proteome</keyword>
<evidence type="ECO:0000313" key="2">
    <source>
        <dbReference type="Proteomes" id="UP001234989"/>
    </source>
</evidence>
<dbReference type="EMBL" id="CP133613">
    <property type="protein sequence ID" value="WMV13623.1"/>
    <property type="molecule type" value="Genomic_DNA"/>
</dbReference>
<reference evidence="1" key="1">
    <citation type="submission" date="2023-08" db="EMBL/GenBank/DDBJ databases">
        <title>A de novo genome assembly of Solanum verrucosum Schlechtendal, a Mexican diploid species geographically isolated from the other diploid A-genome species in potato relatives.</title>
        <authorList>
            <person name="Hosaka K."/>
        </authorList>
    </citation>
    <scope>NUCLEOTIDE SEQUENCE</scope>
    <source>
        <tissue evidence="1">Young leaves</tissue>
    </source>
</reference>
<name>A0AAF0PZD8_SOLVR</name>
<proteinExistence type="predicted"/>
<protein>
    <submittedName>
        <fullName evidence="1">Uncharacterized protein</fullName>
    </submittedName>
</protein>
<sequence length="47" mass="5344">MVCNFEQSNTASWNRSAIHRLLLFLANLVLSFRAWHTRTLGGQAAIQ</sequence>
<dbReference type="AlphaFoldDB" id="A0AAF0PZD8"/>
<organism evidence="1 2">
    <name type="scientific">Solanum verrucosum</name>
    <dbReference type="NCBI Taxonomy" id="315347"/>
    <lineage>
        <taxon>Eukaryota</taxon>
        <taxon>Viridiplantae</taxon>
        <taxon>Streptophyta</taxon>
        <taxon>Embryophyta</taxon>
        <taxon>Tracheophyta</taxon>
        <taxon>Spermatophyta</taxon>
        <taxon>Magnoliopsida</taxon>
        <taxon>eudicotyledons</taxon>
        <taxon>Gunneridae</taxon>
        <taxon>Pentapetalae</taxon>
        <taxon>asterids</taxon>
        <taxon>lamiids</taxon>
        <taxon>Solanales</taxon>
        <taxon>Solanaceae</taxon>
        <taxon>Solanoideae</taxon>
        <taxon>Solaneae</taxon>
        <taxon>Solanum</taxon>
    </lineage>
</organism>
<evidence type="ECO:0000313" key="1">
    <source>
        <dbReference type="EMBL" id="WMV13623.1"/>
    </source>
</evidence>
<accession>A0AAF0PZD8</accession>
<dbReference type="Proteomes" id="UP001234989">
    <property type="component" value="Chromosome 2"/>
</dbReference>